<dbReference type="InterPro" id="IPR016193">
    <property type="entry name" value="Cytidine_deaminase-like"/>
</dbReference>
<dbReference type="RefSeq" id="WP_141443121.1">
    <property type="nucleotide sequence ID" value="NZ_CP038231.1"/>
</dbReference>
<dbReference type="Proteomes" id="UP000318709">
    <property type="component" value="Chromosome"/>
</dbReference>
<keyword evidence="2 3" id="KW-0501">Molybdenum cofactor biosynthesis</keyword>
<dbReference type="GO" id="GO:0005737">
    <property type="term" value="C:cytoplasm"/>
    <property type="evidence" value="ECO:0007669"/>
    <property type="project" value="UniProtKB-SubCell"/>
</dbReference>
<dbReference type="Gene3D" id="3.10.20.10">
    <property type="match status" value="1"/>
</dbReference>
<dbReference type="PANTHER" id="PTHR30592">
    <property type="entry name" value="FORMATE DEHYDROGENASE"/>
    <property type="match status" value="1"/>
</dbReference>
<comment type="subcellular location">
    <subcellularLocation>
        <location evidence="3">Cytoplasm</location>
    </subcellularLocation>
</comment>
<reference evidence="4 5" key="1">
    <citation type="submission" date="2019-03" db="EMBL/GenBank/DDBJ databases">
        <title>The complete genome sequence of Swingsia_sp. F3b2 LMG30590(T).</title>
        <authorList>
            <person name="Chua K.-O."/>
            <person name="Chan K.-G."/>
            <person name="See-Too W.-S."/>
        </authorList>
    </citation>
    <scope>NUCLEOTIDE SEQUENCE [LARGE SCALE GENOMIC DNA]</scope>
    <source>
        <strain evidence="4 5">F3b2</strain>
    </source>
</reference>
<dbReference type="PIRSF" id="PIRSF015626">
    <property type="entry name" value="FdhD"/>
    <property type="match status" value="1"/>
</dbReference>
<dbReference type="Pfam" id="PF02634">
    <property type="entry name" value="FdhD-NarQ"/>
    <property type="match status" value="1"/>
</dbReference>
<name>A0A4Y6U7X2_9PROT</name>
<accession>A0A4Y6U7X2</accession>
<evidence type="ECO:0000256" key="2">
    <source>
        <dbReference type="ARBA" id="ARBA00023150"/>
    </source>
</evidence>
<dbReference type="HAMAP" id="MF_00187">
    <property type="entry name" value="FdhD"/>
    <property type="match status" value="1"/>
</dbReference>
<dbReference type="GO" id="GO:0097163">
    <property type="term" value="F:sulfur carrier activity"/>
    <property type="evidence" value="ECO:0007669"/>
    <property type="project" value="UniProtKB-UniRule"/>
</dbReference>
<dbReference type="EMBL" id="CP038231">
    <property type="protein sequence ID" value="QDH13442.1"/>
    <property type="molecule type" value="Genomic_DNA"/>
</dbReference>
<dbReference type="Gene3D" id="3.40.140.10">
    <property type="entry name" value="Cytidine Deaminase, domain 2"/>
    <property type="match status" value="1"/>
</dbReference>
<comment type="function">
    <text evidence="3">Required for formate dehydrogenase (FDH) activity. Acts as a sulfur carrier protein that transfers sulfur from IscS to the molybdenum cofactor prior to its insertion into FDH.</text>
</comment>
<comment type="caution">
    <text evidence="3">Lacks conserved residue(s) required for the propagation of feature annotation.</text>
</comment>
<evidence type="ECO:0000313" key="4">
    <source>
        <dbReference type="EMBL" id="QDH13442.1"/>
    </source>
</evidence>
<dbReference type="GO" id="GO:0016783">
    <property type="term" value="F:sulfurtransferase activity"/>
    <property type="evidence" value="ECO:0007669"/>
    <property type="project" value="InterPro"/>
</dbReference>
<dbReference type="InterPro" id="IPR003786">
    <property type="entry name" value="FdhD"/>
</dbReference>
<dbReference type="KEGG" id="swf:E3E12_03645"/>
<evidence type="ECO:0000256" key="3">
    <source>
        <dbReference type="HAMAP-Rule" id="MF_00187"/>
    </source>
</evidence>
<dbReference type="OrthoDB" id="3197277at2"/>
<dbReference type="GO" id="GO:0006777">
    <property type="term" value="P:Mo-molybdopterin cofactor biosynthetic process"/>
    <property type="evidence" value="ECO:0007669"/>
    <property type="project" value="UniProtKB-UniRule"/>
</dbReference>
<evidence type="ECO:0000256" key="1">
    <source>
        <dbReference type="ARBA" id="ARBA00022490"/>
    </source>
</evidence>
<keyword evidence="4" id="KW-0808">Transferase</keyword>
<dbReference type="NCBIfam" id="TIGR00129">
    <property type="entry name" value="fdhD_narQ"/>
    <property type="match status" value="1"/>
</dbReference>
<feature type="active site" description="Cysteine persulfide intermediate" evidence="3">
    <location>
        <position position="103"/>
    </location>
</feature>
<comment type="similarity">
    <text evidence="3">Belongs to the FdhD family.</text>
</comment>
<dbReference type="SUPFAM" id="SSF53927">
    <property type="entry name" value="Cytidine deaminase-like"/>
    <property type="match status" value="1"/>
</dbReference>
<organism evidence="4 5">
    <name type="scientific">Formicincola oecophyllae</name>
    <dbReference type="NCBI Taxonomy" id="2558361"/>
    <lineage>
        <taxon>Bacteria</taxon>
        <taxon>Pseudomonadati</taxon>
        <taxon>Pseudomonadota</taxon>
        <taxon>Alphaproteobacteria</taxon>
        <taxon>Acetobacterales</taxon>
        <taxon>Acetobacteraceae</taxon>
        <taxon>Formicincola</taxon>
    </lineage>
</organism>
<dbReference type="AlphaFoldDB" id="A0A4Y6U7X2"/>
<proteinExistence type="inferred from homology"/>
<gene>
    <name evidence="3 4" type="primary">fdhD</name>
    <name evidence="4" type="ORF">E3E12_03645</name>
</gene>
<keyword evidence="5" id="KW-1185">Reference proteome</keyword>
<sequence>MAEEKERAIAGEVPISIVYNGVHPYAVMMATPADLADYAVGFTCAEGIAQDEHDIVGCSWQVESPPTQREAQGVRLDVQLAPEAFSRLLQRQQGRALVGGSACGVCGQEDSSFMTCPVERSVLPPTQRPSPNALLKAVEGLREHQPFNKRLRMLHAAAWADPAGNILLAREDIGRHNALDKLVGALRRSGYDRGQGFVVLSSRCSFEMAQKAVLAGMRVLVAVSAPSRQAVALARQGGLALASCQRGVLDVFTHPGYLALPNERAQVPGLR</sequence>
<keyword evidence="1 3" id="KW-0963">Cytoplasm</keyword>
<evidence type="ECO:0000313" key="5">
    <source>
        <dbReference type="Proteomes" id="UP000318709"/>
    </source>
</evidence>
<protein>
    <recommendedName>
        <fullName evidence="3">Sulfur carrier protein FdhD</fullName>
    </recommendedName>
</protein>
<dbReference type="PANTHER" id="PTHR30592:SF1">
    <property type="entry name" value="SULFUR CARRIER PROTEIN FDHD"/>
    <property type="match status" value="1"/>
</dbReference>